<dbReference type="SUPFAM" id="SSF64076">
    <property type="entry name" value="MTH938-like"/>
    <property type="match status" value="1"/>
</dbReference>
<proteinExistence type="predicted"/>
<dbReference type="Pfam" id="PF04430">
    <property type="entry name" value="DUF498"/>
    <property type="match status" value="1"/>
</dbReference>
<sequence>MDITPVIPAGRQLIKGYGDHGFTISAVRWEGSVLVFPDRTLSWSVGDLSEVTEASLAPVVEAAPELLLLGCGATLVPPSRELRAFLRGAGVKLEVMDTGAACRTFNVLLAEDRRVAAALIAV</sequence>
<reference evidence="1 2" key="1">
    <citation type="submission" date="2017-11" db="EMBL/GenBank/DDBJ databases">
        <title>Draft genome sequence of magnetotactic bacterium Magnetospirillum kuznetsovii LBB-42.</title>
        <authorList>
            <person name="Grouzdev D.S."/>
            <person name="Rysina M.S."/>
            <person name="Baslerov R.V."/>
            <person name="Koziaeva V."/>
        </authorList>
    </citation>
    <scope>NUCLEOTIDE SEQUENCE [LARGE SCALE GENOMIC DNA]</scope>
    <source>
        <strain evidence="1 2">LBB-42</strain>
    </source>
</reference>
<name>A0A364NZW2_9PROT</name>
<dbReference type="RefSeq" id="WP_112143476.1">
    <property type="nucleotide sequence ID" value="NZ_PGTO01000004.1"/>
</dbReference>
<dbReference type="PANTHER" id="PTHR21192">
    <property type="entry name" value="NUCLEAR PROTEIN E3-3"/>
    <property type="match status" value="1"/>
</dbReference>
<evidence type="ECO:0000313" key="1">
    <source>
        <dbReference type="EMBL" id="RAU22629.1"/>
    </source>
</evidence>
<gene>
    <name evidence="1" type="ORF">CU669_08100</name>
</gene>
<organism evidence="1 2">
    <name type="scientific">Paramagnetospirillum kuznetsovii</name>
    <dbReference type="NCBI Taxonomy" id="2053833"/>
    <lineage>
        <taxon>Bacteria</taxon>
        <taxon>Pseudomonadati</taxon>
        <taxon>Pseudomonadota</taxon>
        <taxon>Alphaproteobacteria</taxon>
        <taxon>Rhodospirillales</taxon>
        <taxon>Magnetospirillaceae</taxon>
        <taxon>Paramagnetospirillum</taxon>
    </lineage>
</organism>
<dbReference type="OrthoDB" id="7351393at2"/>
<dbReference type="Gene3D" id="3.40.1230.10">
    <property type="entry name" value="MTH938-like"/>
    <property type="match status" value="1"/>
</dbReference>
<protein>
    <submittedName>
        <fullName evidence="1">Uncharacterized protein</fullName>
    </submittedName>
</protein>
<dbReference type="InterPro" id="IPR007523">
    <property type="entry name" value="NDUFAF3/AAMDC"/>
</dbReference>
<accession>A0A364NZW2</accession>
<dbReference type="PANTHER" id="PTHR21192:SF2">
    <property type="entry name" value="NADH DEHYDROGENASE [UBIQUINONE] 1 ALPHA SUBCOMPLEX ASSEMBLY FACTOR 3"/>
    <property type="match status" value="1"/>
</dbReference>
<dbReference type="CDD" id="cd00248">
    <property type="entry name" value="Mth938-like"/>
    <property type="match status" value="1"/>
</dbReference>
<dbReference type="EMBL" id="PGTO01000004">
    <property type="protein sequence ID" value="RAU22629.1"/>
    <property type="molecule type" value="Genomic_DNA"/>
</dbReference>
<comment type="caution">
    <text evidence="1">The sequence shown here is derived from an EMBL/GenBank/DDBJ whole genome shotgun (WGS) entry which is preliminary data.</text>
</comment>
<evidence type="ECO:0000313" key="2">
    <source>
        <dbReference type="Proteomes" id="UP000251075"/>
    </source>
</evidence>
<dbReference type="InterPro" id="IPR036748">
    <property type="entry name" value="MTH938-like_sf"/>
</dbReference>
<dbReference type="Proteomes" id="UP000251075">
    <property type="component" value="Unassembled WGS sequence"/>
</dbReference>
<dbReference type="AlphaFoldDB" id="A0A364NZW2"/>
<keyword evidence="2" id="KW-1185">Reference proteome</keyword>